<dbReference type="EMBL" id="CP014989">
    <property type="protein sequence ID" value="ANS79122.1"/>
    <property type="molecule type" value="Genomic_DNA"/>
</dbReference>
<dbReference type="PANTHER" id="PTHR30193">
    <property type="entry name" value="ABC TRANSPORTER PERMEASE PROTEIN"/>
    <property type="match status" value="1"/>
</dbReference>
<keyword evidence="3" id="KW-1003">Cell membrane</keyword>
<keyword evidence="2 7" id="KW-0813">Transport</keyword>
<dbReference type="InterPro" id="IPR051393">
    <property type="entry name" value="ABC_transporter_permease"/>
</dbReference>
<keyword evidence="5 7" id="KW-1133">Transmembrane helix</keyword>
<dbReference type="RefSeq" id="WP_237141311.1">
    <property type="nucleotide sequence ID" value="NZ_CP014989.1"/>
</dbReference>
<name>A0A1B1NCG6_9MICO</name>
<dbReference type="SUPFAM" id="SSF161098">
    <property type="entry name" value="MetI-like"/>
    <property type="match status" value="1"/>
</dbReference>
<organism evidence="10 11">
    <name type="scientific">Serinicoccus hydrothermalis</name>
    <dbReference type="NCBI Taxonomy" id="1758689"/>
    <lineage>
        <taxon>Bacteria</taxon>
        <taxon>Bacillati</taxon>
        <taxon>Actinomycetota</taxon>
        <taxon>Actinomycetes</taxon>
        <taxon>Micrococcales</taxon>
        <taxon>Ornithinimicrobiaceae</taxon>
        <taxon>Serinicoccus</taxon>
    </lineage>
</organism>
<dbReference type="CDD" id="cd06261">
    <property type="entry name" value="TM_PBP2"/>
    <property type="match status" value="1"/>
</dbReference>
<dbReference type="PATRIC" id="fig|1758689.4.peg.1789"/>
<comment type="subcellular location">
    <subcellularLocation>
        <location evidence="1 7">Cell membrane</location>
        <topology evidence="1 7">Multi-pass membrane protein</topology>
    </subcellularLocation>
</comment>
<evidence type="ECO:0000313" key="11">
    <source>
        <dbReference type="Proteomes" id="UP000092482"/>
    </source>
</evidence>
<evidence type="ECO:0000259" key="9">
    <source>
        <dbReference type="PROSITE" id="PS50928"/>
    </source>
</evidence>
<feature type="transmembrane region" description="Helical" evidence="7">
    <location>
        <begin position="205"/>
        <end position="230"/>
    </location>
</feature>
<feature type="region of interest" description="Disordered" evidence="8">
    <location>
        <begin position="342"/>
        <end position="368"/>
    </location>
</feature>
<evidence type="ECO:0000256" key="3">
    <source>
        <dbReference type="ARBA" id="ARBA00022475"/>
    </source>
</evidence>
<feature type="transmembrane region" description="Helical" evidence="7">
    <location>
        <begin position="260"/>
        <end position="279"/>
    </location>
</feature>
<gene>
    <name evidence="10" type="ORF">SGUI_1726</name>
</gene>
<evidence type="ECO:0000256" key="7">
    <source>
        <dbReference type="RuleBase" id="RU363032"/>
    </source>
</evidence>
<dbReference type="PANTHER" id="PTHR30193:SF37">
    <property type="entry name" value="INNER MEMBRANE ABC TRANSPORTER PERMEASE PROTEIN YCJO"/>
    <property type="match status" value="1"/>
</dbReference>
<evidence type="ECO:0000256" key="4">
    <source>
        <dbReference type="ARBA" id="ARBA00022692"/>
    </source>
</evidence>
<feature type="transmembrane region" description="Helical" evidence="7">
    <location>
        <begin position="315"/>
        <end position="336"/>
    </location>
</feature>
<evidence type="ECO:0000256" key="8">
    <source>
        <dbReference type="SAM" id="MobiDB-lite"/>
    </source>
</evidence>
<evidence type="ECO:0000256" key="2">
    <source>
        <dbReference type="ARBA" id="ARBA00022448"/>
    </source>
</evidence>
<feature type="transmembrane region" description="Helical" evidence="7">
    <location>
        <begin position="118"/>
        <end position="139"/>
    </location>
</feature>
<dbReference type="PROSITE" id="PS50928">
    <property type="entry name" value="ABC_TM1"/>
    <property type="match status" value="1"/>
</dbReference>
<accession>A0A1B1NCG6</accession>
<sequence length="368" mass="40844">MSSRDPQRQPVAGWLFITPMLVILGLFLAAPIVMALWVSVSDWTGRGSPFISEVNFVGLRNYQDLLAQDGLSRQDFMTSMRNTFYYVLGVVPAQTVLALTLAVIVNQKFLRGRTFFRTAFYFPSVVSSVAISLVFLFLFTGTGAVNQFLGLFGISGPNWFADSRGVLHVLGDAVGVWDVSAPPAFLSGTDVLSLSLWEWLSGPSVALSAIMLQVIWTTAGTFMLMFLAALQDLPTEVDEAAMVDGANTWQRFMNVTVPHLRPTILLVVTLGIIGTWQVFDQVYVMTDGGPSKTTLTPAYLSFQTAFTNLDLPSGAAIAFLLFLLIFALTQLQRFVLRDRDEARQRRAERRQRREQRTTRTRSTTEVSA</sequence>
<dbReference type="Proteomes" id="UP000092482">
    <property type="component" value="Chromosome"/>
</dbReference>
<dbReference type="AlphaFoldDB" id="A0A1B1NCG6"/>
<keyword evidence="11" id="KW-1185">Reference proteome</keyword>
<evidence type="ECO:0000256" key="1">
    <source>
        <dbReference type="ARBA" id="ARBA00004651"/>
    </source>
</evidence>
<feature type="transmembrane region" description="Helical" evidence="7">
    <location>
        <begin position="12"/>
        <end position="38"/>
    </location>
</feature>
<evidence type="ECO:0000313" key="10">
    <source>
        <dbReference type="EMBL" id="ANS79122.1"/>
    </source>
</evidence>
<protein>
    <submittedName>
        <fullName evidence="10">N-Acetyl-D-glucosamine ABC transport system, permease protein 1</fullName>
    </submittedName>
</protein>
<dbReference type="STRING" id="1758689.SGUI_1726"/>
<dbReference type="Gene3D" id="1.10.3720.10">
    <property type="entry name" value="MetI-like"/>
    <property type="match status" value="1"/>
</dbReference>
<keyword evidence="6 7" id="KW-0472">Membrane</keyword>
<dbReference type="InterPro" id="IPR000515">
    <property type="entry name" value="MetI-like"/>
</dbReference>
<evidence type="ECO:0000256" key="6">
    <source>
        <dbReference type="ARBA" id="ARBA00023136"/>
    </source>
</evidence>
<dbReference type="KEGG" id="serj:SGUI_1726"/>
<proteinExistence type="inferred from homology"/>
<feature type="transmembrane region" description="Helical" evidence="7">
    <location>
        <begin position="84"/>
        <end position="106"/>
    </location>
</feature>
<reference evidence="10 11" key="1">
    <citation type="submission" date="2016-03" db="EMBL/GenBank/DDBJ databases">
        <title>Shallow-sea hydrothermal system.</title>
        <authorList>
            <person name="Tang K."/>
        </authorList>
    </citation>
    <scope>NUCLEOTIDE SEQUENCE [LARGE SCALE GENOMIC DNA]</scope>
    <source>
        <strain evidence="10 11">JLT9</strain>
    </source>
</reference>
<comment type="similarity">
    <text evidence="7">Belongs to the binding-protein-dependent transport system permease family.</text>
</comment>
<dbReference type="InterPro" id="IPR035906">
    <property type="entry name" value="MetI-like_sf"/>
</dbReference>
<keyword evidence="4 7" id="KW-0812">Transmembrane</keyword>
<dbReference type="GO" id="GO:0005886">
    <property type="term" value="C:plasma membrane"/>
    <property type="evidence" value="ECO:0007669"/>
    <property type="project" value="UniProtKB-SubCell"/>
</dbReference>
<evidence type="ECO:0000256" key="5">
    <source>
        <dbReference type="ARBA" id="ARBA00022989"/>
    </source>
</evidence>
<dbReference type="GO" id="GO:0055085">
    <property type="term" value="P:transmembrane transport"/>
    <property type="evidence" value="ECO:0007669"/>
    <property type="project" value="InterPro"/>
</dbReference>
<dbReference type="Pfam" id="PF00528">
    <property type="entry name" value="BPD_transp_1"/>
    <property type="match status" value="1"/>
</dbReference>
<feature type="domain" description="ABC transmembrane type-1" evidence="9">
    <location>
        <begin position="80"/>
        <end position="332"/>
    </location>
</feature>